<dbReference type="Proteomes" id="UP000019854">
    <property type="component" value="Unassembled WGS sequence"/>
</dbReference>
<evidence type="ECO:0000313" key="2">
    <source>
        <dbReference type="Proteomes" id="UP000019854"/>
    </source>
</evidence>
<accession>A0A829PHM1</accession>
<name>A0A829PHM1_9MYCO</name>
<gene>
    <name evidence="1" type="ORF">L829_1908</name>
</gene>
<proteinExistence type="predicted"/>
<dbReference type="AlphaFoldDB" id="A0A829PHM1"/>
<dbReference type="EMBL" id="JAOX01000001">
    <property type="protein sequence ID" value="ETZ88349.1"/>
    <property type="molecule type" value="Genomic_DNA"/>
</dbReference>
<evidence type="ECO:0000313" key="1">
    <source>
        <dbReference type="EMBL" id="ETZ88349.1"/>
    </source>
</evidence>
<protein>
    <submittedName>
        <fullName evidence="1">Uncharacterized protein</fullName>
    </submittedName>
</protein>
<sequence length="38" mass="3753">MMGMLVAGNGDGVFGSGGISDAGMSFNRFTGGPFSLLP</sequence>
<comment type="caution">
    <text evidence="1">The sequence shown here is derived from an EMBL/GenBank/DDBJ whole genome shotgun (WGS) entry which is preliminary data.</text>
</comment>
<reference evidence="1 2" key="1">
    <citation type="submission" date="2014-01" db="EMBL/GenBank/DDBJ databases">
        <authorList>
            <person name="Zelazny A."/>
            <person name="Olivier K."/>
            <person name="Sampaio E.P."/>
            <person name="Holland S.M."/>
            <person name="Tallon L.J."/>
            <person name="Sadzewicz L.K."/>
            <person name="Sengamalay N."/>
            <person name="Fraser C.M."/>
            <person name="Hine E."/>
            <person name="Shefchek K.A."/>
            <person name="Das S.P."/>
            <person name="Shallom S.J."/>
            <person name="Agrawal S."/>
            <person name="Tettelin H."/>
        </authorList>
    </citation>
    <scope>NUCLEOTIDE SEQUENCE [LARGE SCALE GENOMIC DNA]</scope>
    <source>
        <strain evidence="1 2">MAB_030201_1075</strain>
    </source>
</reference>
<organism evidence="1 2">
    <name type="scientific">Mycobacteroides abscessus MAB_030201_1075</name>
    <dbReference type="NCBI Taxonomy" id="1335410"/>
    <lineage>
        <taxon>Bacteria</taxon>
        <taxon>Bacillati</taxon>
        <taxon>Actinomycetota</taxon>
        <taxon>Actinomycetes</taxon>
        <taxon>Mycobacteriales</taxon>
        <taxon>Mycobacteriaceae</taxon>
        <taxon>Mycobacteroides</taxon>
        <taxon>Mycobacteroides abscessus</taxon>
    </lineage>
</organism>